<protein>
    <submittedName>
        <fullName evidence="1">Uncharacterized protein</fullName>
    </submittedName>
</protein>
<proteinExistence type="predicted"/>
<organism evidence="1 2">
    <name type="scientific">Caballeronia humi</name>
    <dbReference type="NCBI Taxonomy" id="326474"/>
    <lineage>
        <taxon>Bacteria</taxon>
        <taxon>Pseudomonadati</taxon>
        <taxon>Pseudomonadota</taxon>
        <taxon>Betaproteobacteria</taxon>
        <taxon>Burkholderiales</taxon>
        <taxon>Burkholderiaceae</taxon>
        <taxon>Caballeronia</taxon>
    </lineage>
</organism>
<comment type="caution">
    <text evidence="1">The sequence shown here is derived from an EMBL/GenBank/DDBJ whole genome shotgun (WGS) entry which is preliminary data.</text>
</comment>
<dbReference type="AlphaFoldDB" id="A0A158JDB8"/>
<keyword evidence="2" id="KW-1185">Reference proteome</keyword>
<reference evidence="1" key="1">
    <citation type="submission" date="2016-01" db="EMBL/GenBank/DDBJ databases">
        <authorList>
            <person name="Peeters C."/>
        </authorList>
    </citation>
    <scope>NUCLEOTIDE SEQUENCE [LARGE SCALE GENOMIC DNA]</scope>
    <source>
        <strain evidence="1">LMG 22934</strain>
    </source>
</reference>
<dbReference type="STRING" id="326474.AWB65_06400"/>
<evidence type="ECO:0000313" key="1">
    <source>
        <dbReference type="EMBL" id="SAL66826.1"/>
    </source>
</evidence>
<name>A0A158JDB8_9BURK</name>
<gene>
    <name evidence="1" type="ORF">AWB65_06400</name>
</gene>
<dbReference type="EMBL" id="FCNW02000080">
    <property type="protein sequence ID" value="SAL66826.1"/>
    <property type="molecule type" value="Genomic_DNA"/>
</dbReference>
<sequence length="56" mass="6289">MACAWRADSHLRTAQQFRDWAYGTFVGWNGLTTGWQIDGDSERLAALTDPAKGSDW</sequence>
<accession>A0A158JDB8</accession>
<dbReference type="Proteomes" id="UP000054977">
    <property type="component" value="Unassembled WGS sequence"/>
</dbReference>
<evidence type="ECO:0000313" key="2">
    <source>
        <dbReference type="Proteomes" id="UP000054977"/>
    </source>
</evidence>